<dbReference type="PANTHER" id="PTHR47489">
    <property type="entry name" value="ACYL-COA N-ACYLTRANSFERASES (NAT) SUPERFAMILY PROTEIN"/>
    <property type="match status" value="1"/>
</dbReference>
<dbReference type="Proteomes" id="UP000236333">
    <property type="component" value="Unassembled WGS sequence"/>
</dbReference>
<sequence length="155" mass="17625">MLPYFHGRDLRAAQLLKYRRQLFLEAPEALAWVGPLEKTTGTSAQRCGYLCNMAVAPDFRRRGVASRLLEAAEEVAGGVMRERDLYLHLRFKPPLHTNRPNHLNRSNRQPQDKEAAGLYESSGFRPRAAHLPIVPLLGLQRMKLMHKSISARRSA</sequence>
<organism evidence="2 3">
    <name type="scientific">Tetrabaena socialis</name>
    <dbReference type="NCBI Taxonomy" id="47790"/>
    <lineage>
        <taxon>Eukaryota</taxon>
        <taxon>Viridiplantae</taxon>
        <taxon>Chlorophyta</taxon>
        <taxon>core chlorophytes</taxon>
        <taxon>Chlorophyceae</taxon>
        <taxon>CS clade</taxon>
        <taxon>Chlamydomonadales</taxon>
        <taxon>Tetrabaenaceae</taxon>
        <taxon>Tetrabaena</taxon>
    </lineage>
</organism>
<name>A0A2J8AC04_9CHLO</name>
<dbReference type="PROSITE" id="PS51186">
    <property type="entry name" value="GNAT"/>
    <property type="match status" value="1"/>
</dbReference>
<dbReference type="CDD" id="cd04301">
    <property type="entry name" value="NAT_SF"/>
    <property type="match status" value="1"/>
</dbReference>
<dbReference type="Pfam" id="PF13508">
    <property type="entry name" value="Acetyltransf_7"/>
    <property type="match status" value="1"/>
</dbReference>
<gene>
    <name evidence="2" type="ORF">TSOC_003239</name>
</gene>
<accession>A0A2J8AC04</accession>
<dbReference type="EMBL" id="PGGS01000068">
    <property type="protein sequence ID" value="PNH10050.1"/>
    <property type="molecule type" value="Genomic_DNA"/>
</dbReference>
<dbReference type="OrthoDB" id="2017234at2759"/>
<proteinExistence type="predicted"/>
<dbReference type="SUPFAM" id="SSF55729">
    <property type="entry name" value="Acyl-CoA N-acyltransferases (Nat)"/>
    <property type="match status" value="1"/>
</dbReference>
<dbReference type="GO" id="GO:0016747">
    <property type="term" value="F:acyltransferase activity, transferring groups other than amino-acyl groups"/>
    <property type="evidence" value="ECO:0007669"/>
    <property type="project" value="InterPro"/>
</dbReference>
<evidence type="ECO:0000313" key="2">
    <source>
        <dbReference type="EMBL" id="PNH10050.1"/>
    </source>
</evidence>
<protein>
    <recommendedName>
        <fullName evidence="1">N-acetyltransferase domain-containing protein</fullName>
    </recommendedName>
</protein>
<dbReference type="AlphaFoldDB" id="A0A2J8AC04"/>
<comment type="caution">
    <text evidence="2">The sequence shown here is derived from an EMBL/GenBank/DDBJ whole genome shotgun (WGS) entry which is preliminary data.</text>
</comment>
<dbReference type="InterPro" id="IPR000182">
    <property type="entry name" value="GNAT_dom"/>
</dbReference>
<reference evidence="2 3" key="1">
    <citation type="journal article" date="2017" name="Mol. Biol. Evol.">
        <title>The 4-celled Tetrabaena socialis nuclear genome reveals the essential components for genetic control of cell number at the origin of multicellularity in the volvocine lineage.</title>
        <authorList>
            <person name="Featherston J."/>
            <person name="Arakaki Y."/>
            <person name="Hanschen E.R."/>
            <person name="Ferris P.J."/>
            <person name="Michod R.E."/>
            <person name="Olson B.J.S.C."/>
            <person name="Nozaki H."/>
            <person name="Durand P.M."/>
        </authorList>
    </citation>
    <scope>NUCLEOTIDE SEQUENCE [LARGE SCALE GENOMIC DNA]</scope>
    <source>
        <strain evidence="2 3">NIES-571</strain>
    </source>
</reference>
<dbReference type="Gene3D" id="3.40.630.30">
    <property type="match status" value="1"/>
</dbReference>
<dbReference type="InterPro" id="IPR016181">
    <property type="entry name" value="Acyl_CoA_acyltransferase"/>
</dbReference>
<dbReference type="PANTHER" id="PTHR47489:SF2">
    <property type="entry name" value="GCN5-RELATED N-ACETYLTRANSFERASE 5, CHLOROPLASTIC"/>
    <property type="match status" value="1"/>
</dbReference>
<evidence type="ECO:0000313" key="3">
    <source>
        <dbReference type="Proteomes" id="UP000236333"/>
    </source>
</evidence>
<evidence type="ECO:0000259" key="1">
    <source>
        <dbReference type="PROSITE" id="PS51186"/>
    </source>
</evidence>
<feature type="domain" description="N-acetyltransferase" evidence="1">
    <location>
        <begin position="1"/>
        <end position="150"/>
    </location>
</feature>
<keyword evidence="3" id="KW-1185">Reference proteome</keyword>